<dbReference type="GO" id="GO:0006270">
    <property type="term" value="P:DNA replication initiation"/>
    <property type="evidence" value="ECO:0007669"/>
    <property type="project" value="TreeGrafter"/>
</dbReference>
<dbReference type="OrthoDB" id="251770at2759"/>
<evidence type="ECO:0000256" key="2">
    <source>
        <dbReference type="SAM" id="MobiDB-lite"/>
    </source>
</evidence>
<feature type="compositionally biased region" description="Low complexity" evidence="2">
    <location>
        <begin position="747"/>
        <end position="758"/>
    </location>
</feature>
<feature type="region of interest" description="Disordered" evidence="2">
    <location>
        <begin position="631"/>
        <end position="655"/>
    </location>
</feature>
<dbReference type="Pfam" id="PF12738">
    <property type="entry name" value="PTCB-BRCT"/>
    <property type="match status" value="2"/>
</dbReference>
<keyword evidence="5" id="KW-1185">Reference proteome</keyword>
<sequence>MRKGHGSTKVPNVKLRPAVANRSKSSSKQSNVPSWVAQPSGDDDMSDVKHGTKRPFVGVLVCATAIEEKSTLLTKARELGAQISHPLTDSVTHLIAEKPGTAKYTYCVENHLPIMKPSWITDCHAKWLNGDDIDFNEALLNHRLPAFPSVRLCLTGFDDTKTIRHINALVTQNGGVFVKDLKSQSTEVTHLLFGKGTPEINTTRYAENLKKESNARIQLVWEEWFWDCLEFGGLLDEGSYDITLPRPKRRQVKRISIPPSSSLPDSSHSGSLPPSLPSATILNAPEADEVAAVKRIPDANVHLWGSLLKTRGFEVKSGKLVRSPSKPRGLEVGSSLPNLALSPSLPDNSHPLEASPTRGESSLSGFKRTRSFAPKEVPSGSRPLTRIQTSAVIQPSSHTVPRTLSAVSDSLGSSAAESFLVPNHRYQVTAGQEPLFAGTRFRAHGDANSSSVREAIESNGGLLVSETDAAVDFIIVRLASRVQSYFKEPDEHIRAQYRTECWMERCLFEERICDPEEHVTFRPLRLNLPVSGAEKLRIHSSGLDSWERCWTARLIRALGATTPDKFSRGSTHLLCPSGTGAKFDKAREWGIPAVGLEWLTAIAHTGVISTVLDYLVPVGGFPPISNEPISSKSAKGKITDITNSDSQGGLLGKQSPETFDVKSIALPPQTPLSQNGKQPSGQSLVNISANESVGQTNLLSSVDENVLTDETFTMSGSPRFPSKPSSQPSTPQRPLTTNDDIARDMETTQIPSSTSPSPMKFPENHQNAASSVTNGQSGALKEAITSLLGKRNPSEESSSLDQSRGGKRSKPLRARSKQNLSFSPSPLSSEMITRQRSSMLTSSQDLQLADSMDRAVNEEENPDESMRVTYEDPGQRHEKMKLLSLLENEGPQVTNKTEPVKVVVEGRSGRNLVRRSARAPGF</sequence>
<accession>A0A4Y7QEK3</accession>
<dbReference type="PANTHER" id="PTHR13561:SF20">
    <property type="entry name" value="DNA TOPOISOMERASE 2-BINDING PROTEIN 1"/>
    <property type="match status" value="1"/>
</dbReference>
<feature type="region of interest" description="Disordered" evidence="2">
    <location>
        <begin position="318"/>
        <end position="366"/>
    </location>
</feature>
<dbReference type="PANTHER" id="PTHR13561">
    <property type="entry name" value="DNA REPLICATION REGULATOR DPB11-RELATED"/>
    <property type="match status" value="1"/>
</dbReference>
<feature type="compositionally biased region" description="Polar residues" evidence="2">
    <location>
        <begin position="764"/>
        <end position="777"/>
    </location>
</feature>
<dbReference type="VEuPathDB" id="FungiDB:BD410DRAFT_765587"/>
<gene>
    <name evidence="4" type="ORF">BD410DRAFT_765587</name>
</gene>
<dbReference type="Proteomes" id="UP000294933">
    <property type="component" value="Unassembled WGS sequence"/>
</dbReference>
<dbReference type="EMBL" id="ML170163">
    <property type="protein sequence ID" value="TDL25835.1"/>
    <property type="molecule type" value="Genomic_DNA"/>
</dbReference>
<dbReference type="STRING" id="50990.A0A4Y7QEK3"/>
<evidence type="ECO:0000313" key="5">
    <source>
        <dbReference type="Proteomes" id="UP000294933"/>
    </source>
</evidence>
<feature type="region of interest" description="Disordered" evidence="2">
    <location>
        <begin position="712"/>
        <end position="875"/>
    </location>
</feature>
<feature type="region of interest" description="Disordered" evidence="2">
    <location>
        <begin position="1"/>
        <end position="49"/>
    </location>
</feature>
<feature type="domain" description="BRCT" evidence="3">
    <location>
        <begin position="51"/>
        <end position="123"/>
    </location>
</feature>
<feature type="compositionally biased region" description="Low complexity" evidence="2">
    <location>
        <begin position="334"/>
        <end position="346"/>
    </location>
</feature>
<dbReference type="SUPFAM" id="SSF52113">
    <property type="entry name" value="BRCT domain"/>
    <property type="match status" value="3"/>
</dbReference>
<dbReference type="Gene3D" id="3.40.50.10190">
    <property type="entry name" value="BRCT domain"/>
    <property type="match status" value="4"/>
</dbReference>
<keyword evidence="1" id="KW-0677">Repeat</keyword>
<dbReference type="InterPro" id="IPR001357">
    <property type="entry name" value="BRCT_dom"/>
</dbReference>
<feature type="domain" description="BRCT" evidence="3">
    <location>
        <begin position="431"/>
        <end position="520"/>
    </location>
</feature>
<dbReference type="SMART" id="SM00292">
    <property type="entry name" value="BRCT"/>
    <property type="match status" value="3"/>
</dbReference>
<feature type="compositionally biased region" description="Basic and acidic residues" evidence="2">
    <location>
        <begin position="864"/>
        <end position="875"/>
    </location>
</feature>
<feature type="compositionally biased region" description="Low complexity" evidence="2">
    <location>
        <begin position="256"/>
        <end position="273"/>
    </location>
</feature>
<evidence type="ECO:0000259" key="3">
    <source>
        <dbReference type="PROSITE" id="PS50172"/>
    </source>
</evidence>
<dbReference type="Pfam" id="PF00533">
    <property type="entry name" value="BRCT"/>
    <property type="match status" value="1"/>
</dbReference>
<protein>
    <recommendedName>
        <fullName evidence="3">BRCT domain-containing protein</fullName>
    </recommendedName>
</protein>
<feature type="compositionally biased region" description="Basic residues" evidence="2">
    <location>
        <begin position="805"/>
        <end position="816"/>
    </location>
</feature>
<organism evidence="4 5">
    <name type="scientific">Rickenella mellea</name>
    <dbReference type="NCBI Taxonomy" id="50990"/>
    <lineage>
        <taxon>Eukaryota</taxon>
        <taxon>Fungi</taxon>
        <taxon>Dikarya</taxon>
        <taxon>Basidiomycota</taxon>
        <taxon>Agaricomycotina</taxon>
        <taxon>Agaricomycetes</taxon>
        <taxon>Hymenochaetales</taxon>
        <taxon>Rickenellaceae</taxon>
        <taxon>Rickenella</taxon>
    </lineage>
</organism>
<dbReference type="GO" id="GO:0033314">
    <property type="term" value="P:mitotic DNA replication checkpoint signaling"/>
    <property type="evidence" value="ECO:0007669"/>
    <property type="project" value="TreeGrafter"/>
</dbReference>
<dbReference type="InterPro" id="IPR059215">
    <property type="entry name" value="BRCT2_TopBP1-like"/>
</dbReference>
<evidence type="ECO:0000313" key="4">
    <source>
        <dbReference type="EMBL" id="TDL25835.1"/>
    </source>
</evidence>
<dbReference type="CDD" id="cd17731">
    <property type="entry name" value="BRCT_TopBP1_rpt2_like"/>
    <property type="match status" value="1"/>
</dbReference>
<feature type="region of interest" description="Disordered" evidence="2">
    <location>
        <begin position="255"/>
        <end position="280"/>
    </location>
</feature>
<feature type="compositionally biased region" description="Polar residues" evidence="2">
    <location>
        <begin position="817"/>
        <end position="846"/>
    </location>
</feature>
<feature type="compositionally biased region" description="Low complexity" evidence="2">
    <location>
        <begin position="722"/>
        <end position="734"/>
    </location>
</feature>
<feature type="domain" description="BRCT" evidence="3">
    <location>
        <begin position="553"/>
        <end position="616"/>
    </location>
</feature>
<name>A0A4Y7QEK3_9AGAM</name>
<dbReference type="CDD" id="cd00027">
    <property type="entry name" value="BRCT"/>
    <property type="match status" value="1"/>
</dbReference>
<reference evidence="4 5" key="1">
    <citation type="submission" date="2018-06" db="EMBL/GenBank/DDBJ databases">
        <title>A transcriptomic atlas of mushroom development highlights an independent origin of complex multicellularity.</title>
        <authorList>
            <consortium name="DOE Joint Genome Institute"/>
            <person name="Krizsan K."/>
            <person name="Almasi E."/>
            <person name="Merenyi Z."/>
            <person name="Sahu N."/>
            <person name="Viragh M."/>
            <person name="Koszo T."/>
            <person name="Mondo S."/>
            <person name="Kiss B."/>
            <person name="Balint B."/>
            <person name="Kues U."/>
            <person name="Barry K."/>
            <person name="Hegedus J.C."/>
            <person name="Henrissat B."/>
            <person name="Johnson J."/>
            <person name="Lipzen A."/>
            <person name="Ohm R."/>
            <person name="Nagy I."/>
            <person name="Pangilinan J."/>
            <person name="Yan J."/>
            <person name="Xiong Y."/>
            <person name="Grigoriev I.V."/>
            <person name="Hibbett D.S."/>
            <person name="Nagy L.G."/>
        </authorList>
    </citation>
    <scope>NUCLEOTIDE SEQUENCE [LARGE SCALE GENOMIC DNA]</scope>
    <source>
        <strain evidence="4 5">SZMC22713</strain>
    </source>
</reference>
<dbReference type="GO" id="GO:0007095">
    <property type="term" value="P:mitotic G2 DNA damage checkpoint signaling"/>
    <property type="evidence" value="ECO:0007669"/>
    <property type="project" value="TreeGrafter"/>
</dbReference>
<evidence type="ECO:0000256" key="1">
    <source>
        <dbReference type="ARBA" id="ARBA00022737"/>
    </source>
</evidence>
<dbReference type="AlphaFoldDB" id="A0A4Y7QEK3"/>
<feature type="domain" description="BRCT" evidence="3">
    <location>
        <begin position="142"/>
        <end position="242"/>
    </location>
</feature>
<dbReference type="PROSITE" id="PS50172">
    <property type="entry name" value="BRCT"/>
    <property type="match status" value="4"/>
</dbReference>
<proteinExistence type="predicted"/>
<dbReference type="InterPro" id="IPR036420">
    <property type="entry name" value="BRCT_dom_sf"/>
</dbReference>